<dbReference type="EMBL" id="JBIRPU010000011">
    <property type="protein sequence ID" value="MFI0794389.1"/>
    <property type="molecule type" value="Genomic_DNA"/>
</dbReference>
<feature type="region of interest" description="Disordered" evidence="1">
    <location>
        <begin position="89"/>
        <end position="136"/>
    </location>
</feature>
<accession>A0ABW7SL13</accession>
<dbReference type="InterPro" id="IPR019933">
    <property type="entry name" value="DivIVA_domain"/>
</dbReference>
<name>A0ABW7SL13_9ACTN</name>
<evidence type="ECO:0000256" key="1">
    <source>
        <dbReference type="SAM" id="MobiDB-lite"/>
    </source>
</evidence>
<dbReference type="RefSeq" id="WP_396680665.1">
    <property type="nucleotide sequence ID" value="NZ_JBIRPU010000011.1"/>
</dbReference>
<protein>
    <submittedName>
        <fullName evidence="2">DivIVA domain-containing protein</fullName>
    </submittedName>
</protein>
<dbReference type="Gene3D" id="6.10.250.660">
    <property type="match status" value="1"/>
</dbReference>
<keyword evidence="3" id="KW-1185">Reference proteome</keyword>
<dbReference type="NCBIfam" id="TIGR03544">
    <property type="entry name" value="DivI1A_domain"/>
    <property type="match status" value="1"/>
</dbReference>
<organism evidence="2 3">
    <name type="scientific">Micromonospora rubida</name>
    <dbReference type="NCBI Taxonomy" id="2697657"/>
    <lineage>
        <taxon>Bacteria</taxon>
        <taxon>Bacillati</taxon>
        <taxon>Actinomycetota</taxon>
        <taxon>Actinomycetes</taxon>
        <taxon>Micromonosporales</taxon>
        <taxon>Micromonosporaceae</taxon>
        <taxon>Micromonospora</taxon>
    </lineage>
</organism>
<comment type="caution">
    <text evidence="2">The sequence shown here is derived from an EMBL/GenBank/DDBJ whole genome shotgun (WGS) entry which is preliminary data.</text>
</comment>
<feature type="compositionally biased region" description="Basic and acidic residues" evidence="1">
    <location>
        <begin position="89"/>
        <end position="111"/>
    </location>
</feature>
<evidence type="ECO:0000313" key="2">
    <source>
        <dbReference type="EMBL" id="MFI0794389.1"/>
    </source>
</evidence>
<dbReference type="Proteomes" id="UP001611075">
    <property type="component" value="Unassembled WGS sequence"/>
</dbReference>
<reference evidence="2 3" key="1">
    <citation type="submission" date="2024-10" db="EMBL/GenBank/DDBJ databases">
        <title>The Natural Products Discovery Center: Release of the First 8490 Sequenced Strains for Exploring Actinobacteria Biosynthetic Diversity.</title>
        <authorList>
            <person name="Kalkreuter E."/>
            <person name="Kautsar S.A."/>
            <person name="Yang D."/>
            <person name="Bader C.D."/>
            <person name="Teijaro C.N."/>
            <person name="Fluegel L."/>
            <person name="Davis C.M."/>
            <person name="Simpson J.R."/>
            <person name="Lauterbach L."/>
            <person name="Steele A.D."/>
            <person name="Gui C."/>
            <person name="Meng S."/>
            <person name="Li G."/>
            <person name="Viehrig K."/>
            <person name="Ye F."/>
            <person name="Su P."/>
            <person name="Kiefer A.F."/>
            <person name="Nichols A."/>
            <person name="Cepeda A.J."/>
            <person name="Yan W."/>
            <person name="Fan B."/>
            <person name="Jiang Y."/>
            <person name="Adhikari A."/>
            <person name="Zheng C.-J."/>
            <person name="Schuster L."/>
            <person name="Cowan T.M."/>
            <person name="Smanski M.J."/>
            <person name="Chevrette M.G."/>
            <person name="De Carvalho L.P.S."/>
            <person name="Shen B."/>
        </authorList>
    </citation>
    <scope>NUCLEOTIDE SEQUENCE [LARGE SCALE GENOMIC DNA]</scope>
    <source>
        <strain evidence="2 3">NPDC021253</strain>
    </source>
</reference>
<sequence>MEPSTDAVGEGHSIEGTEGGAVYQSRRNLLTPADIRWQDFPLTRFGRRGLDPEAVGRFLRRVETDLDALYQEVVTARDEARYHRDTVTELRAERSRPREPWAQRPRGEYRRPPMWPPYSPRRQGCHRQPGDEPGDG</sequence>
<proteinExistence type="predicted"/>
<feature type="region of interest" description="Disordered" evidence="1">
    <location>
        <begin position="1"/>
        <end position="22"/>
    </location>
</feature>
<evidence type="ECO:0000313" key="3">
    <source>
        <dbReference type="Proteomes" id="UP001611075"/>
    </source>
</evidence>
<gene>
    <name evidence="2" type="ORF">ACH4OY_17155</name>
</gene>